<feature type="transmembrane region" description="Helical" evidence="1">
    <location>
        <begin position="275"/>
        <end position="296"/>
    </location>
</feature>
<proteinExistence type="predicted"/>
<feature type="transmembrane region" description="Helical" evidence="1">
    <location>
        <begin position="45"/>
        <end position="65"/>
    </location>
</feature>
<keyword evidence="1" id="KW-0472">Membrane</keyword>
<feature type="transmembrane region" description="Helical" evidence="1">
    <location>
        <begin position="134"/>
        <end position="155"/>
    </location>
</feature>
<comment type="caution">
    <text evidence="3">The sequence shown here is derived from an EMBL/GenBank/DDBJ whole genome shotgun (WGS) entry which is preliminary data.</text>
</comment>
<feature type="transmembrane region" description="Helical" evidence="1">
    <location>
        <begin position="308"/>
        <end position="326"/>
    </location>
</feature>
<feature type="transmembrane region" description="Helical" evidence="1">
    <location>
        <begin position="175"/>
        <end position="193"/>
    </location>
</feature>
<sequence length="331" mass="35513">MLDVFFFRALQAMGIGVLCGLLAGAFWGMVFIAPKLLPAFSPWELAIGRYLAYGVVALVAALPLMKRIARKLTRADCVALLRQAFTGNLLYYVLLAFGVQLAGVGPTSLIIGILPISVTIMGRRDHGAVPLSRLIWPLLVVAAGIACINVDLFGGSQSAHAAAADAVVRPVWQKLAGVACAAGALICWTLYAVDNARYLQRNPHYSGNEWSALYGLSTGAVSALLALAGWLLAGDALSAPDTGRVWQWFWMVNAAVALGASLIGNNLWNIASRRLPLTLSGQMIVFETLFALAYGFVFDHRWPRPLEIAAIVLLMVGVAWSVRLHANDKTA</sequence>
<dbReference type="InterPro" id="IPR000620">
    <property type="entry name" value="EamA_dom"/>
</dbReference>
<feature type="domain" description="EamA" evidence="2">
    <location>
        <begin position="15"/>
        <end position="149"/>
    </location>
</feature>
<dbReference type="EMBL" id="CAJPVI010000013">
    <property type="protein sequence ID" value="CAG2144036.1"/>
    <property type="molecule type" value="Genomic_DNA"/>
</dbReference>
<evidence type="ECO:0000259" key="2">
    <source>
        <dbReference type="Pfam" id="PF00892"/>
    </source>
</evidence>
<dbReference type="InterPro" id="IPR037185">
    <property type="entry name" value="EmrE-like"/>
</dbReference>
<organism evidence="3 4">
    <name type="scientific">Cupriavidus numazuensis</name>
    <dbReference type="NCBI Taxonomy" id="221992"/>
    <lineage>
        <taxon>Bacteria</taxon>
        <taxon>Pseudomonadati</taxon>
        <taxon>Pseudomonadota</taxon>
        <taxon>Betaproteobacteria</taxon>
        <taxon>Burkholderiales</taxon>
        <taxon>Burkholderiaceae</taxon>
        <taxon>Cupriavidus</taxon>
    </lineage>
</organism>
<feature type="transmembrane region" description="Helical" evidence="1">
    <location>
        <begin position="12"/>
        <end position="33"/>
    </location>
</feature>
<keyword evidence="1" id="KW-1133">Transmembrane helix</keyword>
<keyword evidence="4" id="KW-1185">Reference proteome</keyword>
<feature type="transmembrane region" description="Helical" evidence="1">
    <location>
        <begin position="103"/>
        <end position="122"/>
    </location>
</feature>
<dbReference type="Proteomes" id="UP000672657">
    <property type="component" value="Unassembled WGS sequence"/>
</dbReference>
<gene>
    <name evidence="3" type="primary">ytfF</name>
    <name evidence="3" type="ORF">LMG26411_02482</name>
</gene>
<name>A0ABM8TG17_9BURK</name>
<evidence type="ECO:0000256" key="1">
    <source>
        <dbReference type="SAM" id="Phobius"/>
    </source>
</evidence>
<feature type="transmembrane region" description="Helical" evidence="1">
    <location>
        <begin position="245"/>
        <end position="263"/>
    </location>
</feature>
<reference evidence="3 4" key="1">
    <citation type="submission" date="2021-03" db="EMBL/GenBank/DDBJ databases">
        <authorList>
            <person name="Peeters C."/>
        </authorList>
    </citation>
    <scope>NUCLEOTIDE SEQUENCE [LARGE SCALE GENOMIC DNA]</scope>
    <source>
        <strain evidence="3 4">LMG 26411</strain>
    </source>
</reference>
<feature type="transmembrane region" description="Helical" evidence="1">
    <location>
        <begin position="77"/>
        <end position="97"/>
    </location>
</feature>
<keyword evidence="1" id="KW-0812">Transmembrane</keyword>
<dbReference type="Pfam" id="PF00892">
    <property type="entry name" value="EamA"/>
    <property type="match status" value="1"/>
</dbReference>
<evidence type="ECO:0000313" key="3">
    <source>
        <dbReference type="EMBL" id="CAG2144036.1"/>
    </source>
</evidence>
<protein>
    <submittedName>
        <fullName evidence="3">Inner membrane protein YtfF</fullName>
    </submittedName>
</protein>
<dbReference type="SUPFAM" id="SSF103481">
    <property type="entry name" value="Multidrug resistance efflux transporter EmrE"/>
    <property type="match status" value="2"/>
</dbReference>
<accession>A0ABM8TG17</accession>
<evidence type="ECO:0000313" key="4">
    <source>
        <dbReference type="Proteomes" id="UP000672657"/>
    </source>
</evidence>
<feature type="transmembrane region" description="Helical" evidence="1">
    <location>
        <begin position="213"/>
        <end position="233"/>
    </location>
</feature>